<proteinExistence type="predicted"/>
<evidence type="ECO:0000313" key="3">
    <source>
        <dbReference type="EMBL" id="WOO41585.1"/>
    </source>
</evidence>
<dbReference type="EMBL" id="CP136920">
    <property type="protein sequence ID" value="WOO41585.1"/>
    <property type="molecule type" value="Genomic_DNA"/>
</dbReference>
<keyword evidence="1" id="KW-0472">Membrane</keyword>
<accession>A0AAQ3L919</accession>
<keyword evidence="2" id="KW-0732">Signal</keyword>
<evidence type="ECO:0008006" key="5">
    <source>
        <dbReference type="Google" id="ProtNLM"/>
    </source>
</evidence>
<dbReference type="PROSITE" id="PS51257">
    <property type="entry name" value="PROKAR_LIPOPROTEIN"/>
    <property type="match status" value="1"/>
</dbReference>
<organism evidence="3 4">
    <name type="scientific">Rubellicoccus peritrichatus</name>
    <dbReference type="NCBI Taxonomy" id="3080537"/>
    <lineage>
        <taxon>Bacteria</taxon>
        <taxon>Pseudomonadati</taxon>
        <taxon>Verrucomicrobiota</taxon>
        <taxon>Opitutia</taxon>
        <taxon>Puniceicoccales</taxon>
        <taxon>Cerasicoccaceae</taxon>
        <taxon>Rubellicoccus</taxon>
    </lineage>
</organism>
<dbReference type="AlphaFoldDB" id="A0AAQ3L919"/>
<evidence type="ECO:0000256" key="2">
    <source>
        <dbReference type="SAM" id="SignalP"/>
    </source>
</evidence>
<dbReference type="Proteomes" id="UP001304300">
    <property type="component" value="Chromosome"/>
</dbReference>
<keyword evidence="1" id="KW-1133">Transmembrane helix</keyword>
<sequence>MKKRTFITTLAATCACVATYAQTYNVNIVAPSNGSNPNVSIADQAYNGATPVSPFAYSGSTWNNVNVSSGSTTASALTDTDGVGSSVEIAWTGSNSWSFDNTSLDLIDNYSWSNNASNTITFSGLGANTQWDIYIVSQGDSATQGGSFTLAGNTQESSGATPSLTDWTEGSNYVRFANISADGSGEIAGTYTFATGGDNAVINGFQLVAIPEPFTMSMILGATSLAVVLVRRRKARS</sequence>
<feature type="transmembrane region" description="Helical" evidence="1">
    <location>
        <begin position="213"/>
        <end position="230"/>
    </location>
</feature>
<name>A0AAQ3L919_9BACT</name>
<evidence type="ECO:0000313" key="4">
    <source>
        <dbReference type="Proteomes" id="UP001304300"/>
    </source>
</evidence>
<dbReference type="KEGG" id="puo:RZN69_00690"/>
<protein>
    <recommendedName>
        <fullName evidence="5">PEP-CTERM protein-sorting domain-containing protein</fullName>
    </recommendedName>
</protein>
<gene>
    <name evidence="3" type="ORF">RZN69_00690</name>
</gene>
<keyword evidence="4" id="KW-1185">Reference proteome</keyword>
<evidence type="ECO:0000256" key="1">
    <source>
        <dbReference type="SAM" id="Phobius"/>
    </source>
</evidence>
<reference evidence="3 4" key="1">
    <citation type="submission" date="2023-10" db="EMBL/GenBank/DDBJ databases">
        <title>Rubellicoccus peritrichatus gen. nov., sp. nov., isolated from an algae of coral reef tank.</title>
        <authorList>
            <person name="Luo J."/>
        </authorList>
    </citation>
    <scope>NUCLEOTIDE SEQUENCE [LARGE SCALE GENOMIC DNA]</scope>
    <source>
        <strain evidence="3 4">CR14</strain>
    </source>
</reference>
<feature type="chain" id="PRO_5043048226" description="PEP-CTERM protein-sorting domain-containing protein" evidence="2">
    <location>
        <begin position="24"/>
        <end position="237"/>
    </location>
</feature>
<dbReference type="RefSeq" id="WP_317834069.1">
    <property type="nucleotide sequence ID" value="NZ_CP136920.1"/>
</dbReference>
<feature type="signal peptide" evidence="2">
    <location>
        <begin position="1"/>
        <end position="23"/>
    </location>
</feature>
<keyword evidence="1" id="KW-0812">Transmembrane</keyword>